<proteinExistence type="predicted"/>
<keyword evidence="2" id="KW-1185">Reference proteome</keyword>
<protein>
    <submittedName>
        <fullName evidence="1">Uncharacterized protein</fullName>
    </submittedName>
</protein>
<accession>A0ACC0KSU8</accession>
<name>A0ACC0KSU8_CHOFU</name>
<gene>
    <name evidence="1" type="ORF">MSG28_013171</name>
</gene>
<organism evidence="1 2">
    <name type="scientific">Choristoneura fumiferana</name>
    <name type="common">Spruce budworm moth</name>
    <name type="synonym">Archips fumiferana</name>
    <dbReference type="NCBI Taxonomy" id="7141"/>
    <lineage>
        <taxon>Eukaryota</taxon>
        <taxon>Metazoa</taxon>
        <taxon>Ecdysozoa</taxon>
        <taxon>Arthropoda</taxon>
        <taxon>Hexapoda</taxon>
        <taxon>Insecta</taxon>
        <taxon>Pterygota</taxon>
        <taxon>Neoptera</taxon>
        <taxon>Endopterygota</taxon>
        <taxon>Lepidoptera</taxon>
        <taxon>Glossata</taxon>
        <taxon>Ditrysia</taxon>
        <taxon>Tortricoidea</taxon>
        <taxon>Tortricidae</taxon>
        <taxon>Tortricinae</taxon>
        <taxon>Choristoneura</taxon>
    </lineage>
</organism>
<sequence>MLRSVPIVARIDLWNSTCGKLKKKNTTLGFLARQSTACFKSAILLNRHRNDRLVVVIQEEIQSFIVRRQHVAAPWSSTGTGGARAQHELFELLERVQCSRLDDQRAVLPPYFSQSLCLNLQKSS</sequence>
<reference evidence="1 2" key="1">
    <citation type="journal article" date="2022" name="Genome Biol. Evol.">
        <title>The Spruce Budworm Genome: Reconstructing the Evolutionary History of Antifreeze Proteins.</title>
        <authorList>
            <person name="Beliveau C."/>
            <person name="Gagne P."/>
            <person name="Picq S."/>
            <person name="Vernygora O."/>
            <person name="Keeling C.I."/>
            <person name="Pinkney K."/>
            <person name="Doucet D."/>
            <person name="Wen F."/>
            <person name="Johnston J.S."/>
            <person name="Maaroufi H."/>
            <person name="Boyle B."/>
            <person name="Laroche J."/>
            <person name="Dewar K."/>
            <person name="Juretic N."/>
            <person name="Blackburn G."/>
            <person name="Nisole A."/>
            <person name="Brunet B."/>
            <person name="Brandao M."/>
            <person name="Lumley L."/>
            <person name="Duan J."/>
            <person name="Quan G."/>
            <person name="Lucarotti C.J."/>
            <person name="Roe A.D."/>
            <person name="Sperling F.A.H."/>
            <person name="Levesque R.C."/>
            <person name="Cusson M."/>
        </authorList>
    </citation>
    <scope>NUCLEOTIDE SEQUENCE [LARGE SCALE GENOMIC DNA]</scope>
    <source>
        <strain evidence="1">Glfc:IPQL:Cfum</strain>
    </source>
</reference>
<dbReference type="Proteomes" id="UP001064048">
    <property type="component" value="Chromosome 23"/>
</dbReference>
<dbReference type="EMBL" id="CM046123">
    <property type="protein sequence ID" value="KAI8439347.1"/>
    <property type="molecule type" value="Genomic_DNA"/>
</dbReference>
<comment type="caution">
    <text evidence="1">The sequence shown here is derived from an EMBL/GenBank/DDBJ whole genome shotgun (WGS) entry which is preliminary data.</text>
</comment>
<evidence type="ECO:0000313" key="1">
    <source>
        <dbReference type="EMBL" id="KAI8439347.1"/>
    </source>
</evidence>
<evidence type="ECO:0000313" key="2">
    <source>
        <dbReference type="Proteomes" id="UP001064048"/>
    </source>
</evidence>